<evidence type="ECO:0000313" key="2">
    <source>
        <dbReference type="EMBL" id="WYY09362.1"/>
    </source>
</evidence>
<protein>
    <submittedName>
        <fullName evidence="2">Uncharacterized protein</fullName>
    </submittedName>
</protein>
<evidence type="ECO:0000256" key="1">
    <source>
        <dbReference type="SAM" id="SignalP"/>
    </source>
</evidence>
<organism evidence="2 3">
    <name type="scientific">Gordonia hydrophobica</name>
    <dbReference type="NCBI Taxonomy" id="40516"/>
    <lineage>
        <taxon>Bacteria</taxon>
        <taxon>Bacillati</taxon>
        <taxon>Actinomycetota</taxon>
        <taxon>Actinomycetes</taxon>
        <taxon>Mycobacteriales</taxon>
        <taxon>Gordoniaceae</taxon>
        <taxon>Gordonia</taxon>
    </lineage>
</organism>
<dbReference type="EMBL" id="CP136137">
    <property type="protein sequence ID" value="WYY09362.1"/>
    <property type="molecule type" value="Genomic_DNA"/>
</dbReference>
<feature type="signal peptide" evidence="1">
    <location>
        <begin position="1"/>
        <end position="31"/>
    </location>
</feature>
<keyword evidence="3" id="KW-1185">Reference proteome</keyword>
<name>A0ABZ2U713_9ACTN</name>
<sequence>MTTAARRAIACLTTIAAVAALMFGTSPHAAAQPGDLLPKPQRVDQLGDFVYAQLFTVGVQVYERVAVKESIVYAPKPTKLYTPVLERLHSPTDGHRGTLRYGFIGSRLPEAFSTQGTLYKPSTLLGSGHISALDPKTHEPRGFSELCVNDPTNGRPIGPLAGGSLALWCPS</sequence>
<evidence type="ECO:0000313" key="3">
    <source>
        <dbReference type="Proteomes" id="UP001479933"/>
    </source>
</evidence>
<reference evidence="2 3" key="1">
    <citation type="journal article" date="2023" name="Virus Evol.">
        <title>Computational host range prediction-The good, the bad, and the ugly.</title>
        <authorList>
            <person name="Howell A.A."/>
            <person name="Versoza C.J."/>
            <person name="Pfeifer S.P."/>
        </authorList>
    </citation>
    <scope>NUCLEOTIDE SEQUENCE [LARGE SCALE GENOMIC DNA]</scope>
    <source>
        <strain evidence="2 3">1610/1b</strain>
    </source>
</reference>
<feature type="chain" id="PRO_5045977990" evidence="1">
    <location>
        <begin position="32"/>
        <end position="171"/>
    </location>
</feature>
<accession>A0ABZ2U713</accession>
<gene>
    <name evidence="2" type="ORF">RVF87_09990</name>
</gene>
<dbReference type="RefSeq" id="WP_066163446.1">
    <property type="nucleotide sequence ID" value="NZ_CP136137.1"/>
</dbReference>
<dbReference type="Proteomes" id="UP001479933">
    <property type="component" value="Chromosome"/>
</dbReference>
<keyword evidence="1" id="KW-0732">Signal</keyword>
<proteinExistence type="predicted"/>